<dbReference type="NCBIfam" id="TIGR02124">
    <property type="entry name" value="hypE"/>
    <property type="match status" value="1"/>
</dbReference>
<sequence>MKIVTKSIGSGGAGTNKFINEEIVKRFSNDKLNKLRDASLIEISSPILISTDSFTIYPEFFPGGDIGKLSVFGTCNDIAVSGGIPEYLSFSLVLPDGYDWNKLEKILDSTKKAADLVGVEIVTGDTKVVDGITTPIINTTGIGKLRKDLNDYSNIKLGDKVIITSDIARHSVSILLTRGDLGFEGDIESDCCNLYDVIKGLDYDKVSFCRDATRGGVAAVLNEITSKIKFGFYLHESKIPISDNVKYFCEMIGMNPLQMANEGVAVLIVDSDYANDAVNIIRESENGRKAEIVGEVINENMVLLKTEVGGERVVDIPVGELLPRIC</sequence>
<name>D3P8Z5_DEFDS</name>
<dbReference type="RefSeq" id="WP_013008431.1">
    <property type="nucleotide sequence ID" value="NC_013939.1"/>
</dbReference>
<evidence type="ECO:0000259" key="2">
    <source>
        <dbReference type="Pfam" id="PF00586"/>
    </source>
</evidence>
<dbReference type="GO" id="GO:0051604">
    <property type="term" value="P:protein maturation"/>
    <property type="evidence" value="ECO:0007669"/>
    <property type="project" value="TreeGrafter"/>
</dbReference>
<proteinExistence type="inferred from homology"/>
<dbReference type="STRING" id="639282.DEFDS_1730"/>
<organism evidence="4 5">
    <name type="scientific">Deferribacter desulfuricans (strain DSM 14783 / JCM 11476 / NBRC 101012 / SSM1)</name>
    <dbReference type="NCBI Taxonomy" id="639282"/>
    <lineage>
        <taxon>Bacteria</taxon>
        <taxon>Pseudomonadati</taxon>
        <taxon>Deferribacterota</taxon>
        <taxon>Deferribacteres</taxon>
        <taxon>Deferribacterales</taxon>
        <taxon>Deferribacteraceae</taxon>
        <taxon>Deferribacter</taxon>
    </lineage>
</organism>
<dbReference type="OrthoDB" id="9801934at2"/>
<feature type="domain" description="PurM-like C-terminal" evidence="3">
    <location>
        <begin position="158"/>
        <end position="300"/>
    </location>
</feature>
<evidence type="ECO:0000256" key="1">
    <source>
        <dbReference type="ARBA" id="ARBA00006243"/>
    </source>
</evidence>
<dbReference type="InterPro" id="IPR016188">
    <property type="entry name" value="PurM-like_N"/>
</dbReference>
<dbReference type="Proteomes" id="UP000001520">
    <property type="component" value="Chromosome"/>
</dbReference>
<dbReference type="HOGENOM" id="CLU_049733_0_0_0"/>
<dbReference type="AlphaFoldDB" id="D3P8Z5"/>
<evidence type="ECO:0000313" key="5">
    <source>
        <dbReference type="Proteomes" id="UP000001520"/>
    </source>
</evidence>
<dbReference type="Gene3D" id="3.30.1330.10">
    <property type="entry name" value="PurM-like, N-terminal domain"/>
    <property type="match status" value="1"/>
</dbReference>
<dbReference type="PIRSF" id="PIRSF005644">
    <property type="entry name" value="Hdrgns_mtr_HypE"/>
    <property type="match status" value="1"/>
</dbReference>
<dbReference type="PANTHER" id="PTHR30303">
    <property type="entry name" value="HYDROGENASE ISOENZYMES FORMATION PROTEIN HYPE"/>
    <property type="match status" value="1"/>
</dbReference>
<gene>
    <name evidence="4" type="ordered locus">DEFDS_1730</name>
</gene>
<feature type="domain" description="PurM-like N-terminal" evidence="2">
    <location>
        <begin position="37"/>
        <end position="144"/>
    </location>
</feature>
<reference evidence="4 5" key="1">
    <citation type="journal article" date="2010" name="DNA Res.">
        <title>Bacterial lifestyle in a deep-sea hydrothermal vent chimney revealed by the genome sequence of the thermophilic bacterium Deferribacter desulfuricans SSM1.</title>
        <authorList>
            <person name="Takaki Y."/>
            <person name="Shimamura S."/>
            <person name="Nakagawa S."/>
            <person name="Fukuhara Y."/>
            <person name="Horikawa H."/>
            <person name="Ankai A."/>
            <person name="Harada T."/>
            <person name="Hosoyama A."/>
            <person name="Oguchi A."/>
            <person name="Fukui S."/>
            <person name="Fujita N."/>
            <person name="Takami H."/>
            <person name="Takai K."/>
        </authorList>
    </citation>
    <scope>NUCLEOTIDE SEQUENCE [LARGE SCALE GENOMIC DNA]</scope>
    <source>
        <strain evidence="5">DSM 14783 / JCM 11476 / NBRC 101012 / SSM1</strain>
    </source>
</reference>
<evidence type="ECO:0000259" key="3">
    <source>
        <dbReference type="Pfam" id="PF02769"/>
    </source>
</evidence>
<dbReference type="Pfam" id="PF00586">
    <property type="entry name" value="AIRS"/>
    <property type="match status" value="1"/>
</dbReference>
<keyword evidence="5" id="KW-1185">Reference proteome</keyword>
<accession>D3P8Z5</accession>
<protein>
    <submittedName>
        <fullName evidence="4">Hydrogenase expression/formation protein HypE</fullName>
    </submittedName>
</protein>
<dbReference type="SUPFAM" id="SSF55326">
    <property type="entry name" value="PurM N-terminal domain-like"/>
    <property type="match status" value="1"/>
</dbReference>
<dbReference type="eggNOG" id="COG0309">
    <property type="taxonomic scope" value="Bacteria"/>
</dbReference>
<dbReference type="KEGG" id="ddf:DEFDS_1730"/>
<evidence type="ECO:0000313" key="4">
    <source>
        <dbReference type="EMBL" id="BAI81185.1"/>
    </source>
</evidence>
<dbReference type="InterPro" id="IPR036921">
    <property type="entry name" value="PurM-like_N_sf"/>
</dbReference>
<dbReference type="InterPro" id="IPR011854">
    <property type="entry name" value="HypE"/>
</dbReference>
<dbReference type="PANTHER" id="PTHR30303:SF4">
    <property type="entry name" value="HYDROGENASE EXPRESSION_FORMATION PROTEIN HYPE"/>
    <property type="match status" value="1"/>
</dbReference>
<dbReference type="Gene3D" id="3.90.650.10">
    <property type="entry name" value="PurM-like C-terminal domain"/>
    <property type="match status" value="1"/>
</dbReference>
<dbReference type="InterPro" id="IPR010918">
    <property type="entry name" value="PurM-like_C_dom"/>
</dbReference>
<dbReference type="Pfam" id="PF02769">
    <property type="entry name" value="AIRS_C"/>
    <property type="match status" value="1"/>
</dbReference>
<dbReference type="InterPro" id="IPR036676">
    <property type="entry name" value="PurM-like_C_sf"/>
</dbReference>
<dbReference type="SUPFAM" id="SSF56042">
    <property type="entry name" value="PurM C-terminal domain-like"/>
    <property type="match status" value="1"/>
</dbReference>
<comment type="similarity">
    <text evidence="1">Belongs to the HypE family.</text>
</comment>
<dbReference type="EMBL" id="AP011529">
    <property type="protein sequence ID" value="BAI81185.1"/>
    <property type="molecule type" value="Genomic_DNA"/>
</dbReference>